<protein>
    <submittedName>
        <fullName evidence="1">Uncharacterized protein</fullName>
    </submittedName>
</protein>
<organism evidence="1">
    <name type="scientific">Fagus sylvatica</name>
    <name type="common">Beechnut</name>
    <dbReference type="NCBI Taxonomy" id="28930"/>
    <lineage>
        <taxon>Eukaryota</taxon>
        <taxon>Viridiplantae</taxon>
        <taxon>Streptophyta</taxon>
        <taxon>Embryophyta</taxon>
        <taxon>Tracheophyta</taxon>
        <taxon>Spermatophyta</taxon>
        <taxon>Magnoliopsida</taxon>
        <taxon>eudicotyledons</taxon>
        <taxon>Gunneridae</taxon>
        <taxon>Pentapetalae</taxon>
        <taxon>rosids</taxon>
        <taxon>fabids</taxon>
        <taxon>Fagales</taxon>
        <taxon>Fagaceae</taxon>
        <taxon>Fagus</taxon>
    </lineage>
</organism>
<name>A0A2N9H222_FAGSY</name>
<dbReference type="AlphaFoldDB" id="A0A2N9H222"/>
<reference evidence="1" key="1">
    <citation type="submission" date="2018-02" db="EMBL/GenBank/DDBJ databases">
        <authorList>
            <person name="Cohen D.B."/>
            <person name="Kent A.D."/>
        </authorList>
    </citation>
    <scope>NUCLEOTIDE SEQUENCE</scope>
</reference>
<accession>A0A2N9H222</accession>
<gene>
    <name evidence="1" type="ORF">FSB_LOCUS33750</name>
</gene>
<evidence type="ECO:0000313" key="1">
    <source>
        <dbReference type="EMBL" id="SPD05868.1"/>
    </source>
</evidence>
<proteinExistence type="predicted"/>
<dbReference type="EMBL" id="OIVN01002713">
    <property type="protein sequence ID" value="SPD05868.1"/>
    <property type="molecule type" value="Genomic_DNA"/>
</dbReference>
<sequence length="120" mass="13897">MARPKKKSLQKRFRMFVNATGMITNLLTRDKLAKWWIHDMDHHNRQMAIAAAIAEKEKMVGILLQANYIPISNYEDLEGIIALRYAHEWGGTINIRTNDKNLKAKLMEIASREHINVQIA</sequence>